<dbReference type="CDD" id="cd15439">
    <property type="entry name" value="7tmB2_EMR"/>
    <property type="match status" value="1"/>
</dbReference>
<dbReference type="SUPFAM" id="SSF57196">
    <property type="entry name" value="EGF/Laminin"/>
    <property type="match status" value="6"/>
</dbReference>
<dbReference type="Pfam" id="PF12946">
    <property type="entry name" value="EGF_MSP1_1"/>
    <property type="match status" value="1"/>
</dbReference>
<evidence type="ECO:0000256" key="17">
    <source>
        <dbReference type="SAM" id="Phobius"/>
    </source>
</evidence>
<evidence type="ECO:0000256" key="14">
    <source>
        <dbReference type="ARBA" id="ARBA00023180"/>
    </source>
</evidence>
<keyword evidence="7" id="KW-0677">Repeat</keyword>
<dbReference type="Proteomes" id="UP000007648">
    <property type="component" value="Unassembled WGS sequence"/>
</dbReference>
<evidence type="ECO:0000256" key="4">
    <source>
        <dbReference type="ARBA" id="ARBA00022536"/>
    </source>
</evidence>
<keyword evidence="10" id="KW-0297">G-protein coupled receptor</keyword>
<evidence type="ECO:0000256" key="13">
    <source>
        <dbReference type="ARBA" id="ARBA00023170"/>
    </source>
</evidence>
<feature type="domain" description="EGF-like" evidence="19">
    <location>
        <begin position="165"/>
        <end position="203"/>
    </location>
</feature>
<dbReference type="GO" id="GO:0005509">
    <property type="term" value="F:calcium ion binding"/>
    <property type="evidence" value="ECO:0007669"/>
    <property type="project" value="InterPro"/>
</dbReference>
<feature type="chain" id="PRO_5029818663" evidence="18">
    <location>
        <begin position="21"/>
        <end position="879"/>
    </location>
</feature>
<dbReference type="GeneTree" id="ENSGT00940000161354"/>
<reference evidence="22 23" key="1">
    <citation type="journal article" date="2011" name="Proc. Natl. Acad. Sci. U.S.A.">
        <title>Genetic diversity and population structure of the endangered marsupial Sarcophilus harrisii (Tasmanian devil).</title>
        <authorList>
            <person name="Miller W."/>
            <person name="Hayes V.M."/>
            <person name="Ratan A."/>
            <person name="Petersen D.C."/>
            <person name="Wittekindt N.E."/>
            <person name="Miller J."/>
            <person name="Walenz B."/>
            <person name="Knight J."/>
            <person name="Qi J."/>
            <person name="Zhao F."/>
            <person name="Wang Q."/>
            <person name="Bedoya-Reina O.C."/>
            <person name="Katiyar N."/>
            <person name="Tomsho L.P."/>
            <person name="Kasson L.M."/>
            <person name="Hardie R.A."/>
            <person name="Woodbridge P."/>
            <person name="Tindall E.A."/>
            <person name="Bertelsen M.F."/>
            <person name="Dixon D."/>
            <person name="Pyecroft S."/>
            <person name="Helgen K.M."/>
            <person name="Lesk A.M."/>
            <person name="Pringle T.H."/>
            <person name="Patterson N."/>
            <person name="Zhang Y."/>
            <person name="Kreiss A."/>
            <person name="Woods G.M."/>
            <person name="Jones M.E."/>
            <person name="Schuster S.C."/>
        </authorList>
    </citation>
    <scope>NUCLEOTIDE SEQUENCE [LARGE SCALE GENOMIC DNA]</scope>
</reference>
<dbReference type="PRINTS" id="PR01128">
    <property type="entry name" value="EMR1HORMONER"/>
</dbReference>
<dbReference type="Ensembl" id="ENSSHAT00000047983.1">
    <property type="protein sequence ID" value="ENSSHAP00000037134.1"/>
    <property type="gene ID" value="ENSSHAG00000006305.2"/>
</dbReference>
<dbReference type="SMART" id="SM00181">
    <property type="entry name" value="EGF"/>
    <property type="match status" value="6"/>
</dbReference>
<evidence type="ECO:0000259" key="20">
    <source>
        <dbReference type="PROSITE" id="PS50221"/>
    </source>
</evidence>
<dbReference type="Gene3D" id="2.60.220.50">
    <property type="match status" value="1"/>
</dbReference>
<dbReference type="InParanoid" id="A0A7N4V3R8"/>
<feature type="transmembrane region" description="Helical" evidence="17">
    <location>
        <begin position="743"/>
        <end position="769"/>
    </location>
</feature>
<evidence type="ECO:0000256" key="12">
    <source>
        <dbReference type="ARBA" id="ARBA00023157"/>
    </source>
</evidence>
<dbReference type="PROSITE" id="PS01187">
    <property type="entry name" value="EGF_CA"/>
    <property type="match status" value="2"/>
</dbReference>
<dbReference type="InterPro" id="IPR000203">
    <property type="entry name" value="GPS"/>
</dbReference>
<feature type="transmembrane region" description="Helical" evidence="17">
    <location>
        <begin position="593"/>
        <end position="620"/>
    </location>
</feature>
<dbReference type="Gene3D" id="2.10.25.10">
    <property type="entry name" value="Laminin"/>
    <property type="match status" value="6"/>
</dbReference>
<evidence type="ECO:0000256" key="18">
    <source>
        <dbReference type="SAM" id="SignalP"/>
    </source>
</evidence>
<feature type="transmembrane region" description="Helical" evidence="17">
    <location>
        <begin position="656"/>
        <end position="682"/>
    </location>
</feature>
<keyword evidence="4 16" id="KW-0245">EGF-like domain</keyword>
<sequence length="879" mass="96903">MQGRGIVLLGLICLTSRIRTQTNKDQDKCADSTVCPPYSICINTPGSYRCNCKPGFVMMKSNRMECQDVDECSENPHRCGPNTQCTNTFGSYICSCLSGFSSPSGNSWKPGKTRPFQCTDQDECADSTVCPSYSICINTPGNYTCNCKRGFLMIKSHDNRMECQDVDECSENPFRCGPNTKCTNIFGSYTCSCLSGFSSPNGTSWKPGRTGPFQCTDINECLSETACPQHYTCWNTPGSFDCTCGAGFTFINSQCEDVDECMDVTACPAHAMCTNTPGNYSCTCNLGYKSSTSEVSFQNQGTQCKRVLVKCKEDLDQEQVQHCHSNSTLPGLPEYTQTSFCTLVDSIFNVLEDTCENKTTTVSLEKAAEKLTSVLEDASTWHNLNKKETSTLAIIFLDSVESATLEAFDSLSGNASQTVTNEYLEIESKVIQDDCLAKNLVLSAKGDSMKIECSTINESISSGTLSGITGVAFTSLLGMESILDENFFYNPEANLTSSPQRLWMNSHIIGGIITGNKKDGFSNPIIYTLENLQPKKRSDISICVSWDINVEGGRWTPKGCVTLHSTETHTQCSCNHLANMAVIMASGEITMDFALFVISHVGMILSLVCLALAIATFLLCRSIQNHNTTLHLHLCICLFLAKLLFLTGVAKTENKIVCAVIAGLLHYFFLACFAWMLVEAVMLFLMVRNLKVVNYFSSRNIKVIYLCAFGYGLPALIVVVAAGSRWEGYGMHNRCWLNTDTGFIWSFLGPVCTIIMINSILLAWTLWILRKKLSSVNAEVSTLKDNRLLTFKAFAQLFILGCSWILGIFQIGPIARTMAYLFTIINSLQGTFIFIIHCVLNRQVREEYKKCFTGKVKSSTISQSSGILLSSVPSTSKMD</sequence>
<reference evidence="22" key="2">
    <citation type="submission" date="2025-08" db="UniProtKB">
        <authorList>
            <consortium name="Ensembl"/>
        </authorList>
    </citation>
    <scope>IDENTIFICATION</scope>
</reference>
<keyword evidence="23" id="KW-1185">Reference proteome</keyword>
<reference evidence="22" key="3">
    <citation type="submission" date="2025-09" db="UniProtKB">
        <authorList>
            <consortium name="Ensembl"/>
        </authorList>
    </citation>
    <scope>IDENTIFICATION</scope>
</reference>
<feature type="domain" description="G-protein coupled receptors family 2 profile 2" evidence="21">
    <location>
        <begin position="595"/>
        <end position="841"/>
    </location>
</feature>
<keyword evidence="9 17" id="KW-1133">Transmembrane helix</keyword>
<evidence type="ECO:0000256" key="2">
    <source>
        <dbReference type="ARBA" id="ARBA00007343"/>
    </source>
</evidence>
<accession>A0A7N4V3R8</accession>
<dbReference type="Pfam" id="PF01825">
    <property type="entry name" value="GPS"/>
    <property type="match status" value="1"/>
</dbReference>
<keyword evidence="15" id="KW-0807">Transducer</keyword>
<protein>
    <submittedName>
        <fullName evidence="22">Adhesion G protein-coupled receptor E1</fullName>
    </submittedName>
</protein>
<dbReference type="SMART" id="SM00303">
    <property type="entry name" value="GPS"/>
    <property type="match status" value="1"/>
</dbReference>
<keyword evidence="11 17" id="KW-0472">Membrane</keyword>
<proteinExistence type="inferred from homology"/>
<evidence type="ECO:0000256" key="9">
    <source>
        <dbReference type="ARBA" id="ARBA00022989"/>
    </source>
</evidence>
<evidence type="ECO:0000313" key="23">
    <source>
        <dbReference type="Proteomes" id="UP000007648"/>
    </source>
</evidence>
<dbReference type="InterPro" id="IPR049883">
    <property type="entry name" value="NOTCH1_EGF-like"/>
</dbReference>
<evidence type="ECO:0000259" key="19">
    <source>
        <dbReference type="PROSITE" id="PS50026"/>
    </source>
</evidence>
<name>A0A7N4V3R8_SARHA</name>
<evidence type="ECO:0000256" key="6">
    <source>
        <dbReference type="ARBA" id="ARBA00022729"/>
    </source>
</evidence>
<dbReference type="PROSITE" id="PS01186">
    <property type="entry name" value="EGF_2"/>
    <property type="match status" value="1"/>
</dbReference>
<keyword evidence="12" id="KW-1015">Disulfide bond</keyword>
<dbReference type="PROSITE" id="PS50026">
    <property type="entry name" value="EGF_3"/>
    <property type="match status" value="6"/>
</dbReference>
<dbReference type="GO" id="GO:0005886">
    <property type="term" value="C:plasma membrane"/>
    <property type="evidence" value="ECO:0007669"/>
    <property type="project" value="UniProtKB-SubCell"/>
</dbReference>
<dbReference type="SUPFAM" id="SSF81321">
    <property type="entry name" value="Family A G protein-coupled receptor-like"/>
    <property type="match status" value="1"/>
</dbReference>
<dbReference type="Gene3D" id="1.20.1070.10">
    <property type="entry name" value="Rhodopsin 7-helix transmembrane proteins"/>
    <property type="match status" value="1"/>
</dbReference>
<dbReference type="PANTHER" id="PTHR12011:SF449">
    <property type="entry name" value="ADHESION G PROTEIN-COUPLED RECEPTOR E1"/>
    <property type="match status" value="1"/>
</dbReference>
<evidence type="ECO:0000256" key="7">
    <source>
        <dbReference type="ARBA" id="ARBA00022737"/>
    </source>
</evidence>
<feature type="domain" description="GAIN-B" evidence="20">
    <location>
        <begin position="422"/>
        <end position="590"/>
    </location>
</feature>
<keyword evidence="3" id="KW-1003">Cell membrane</keyword>
<evidence type="ECO:0000313" key="22">
    <source>
        <dbReference type="Ensembl" id="ENSSHAP00000037134.1"/>
    </source>
</evidence>
<dbReference type="PROSITE" id="PS50221">
    <property type="entry name" value="GAIN_B"/>
    <property type="match status" value="1"/>
</dbReference>
<feature type="domain" description="EGF-like" evidence="19">
    <location>
        <begin position="120"/>
        <end position="157"/>
    </location>
</feature>
<dbReference type="FunFam" id="1.20.1070.10:FF:000054">
    <property type="entry name" value="Adhesion G protein-coupled receptor E3"/>
    <property type="match status" value="1"/>
</dbReference>
<dbReference type="InterPro" id="IPR000832">
    <property type="entry name" value="GPCR_2_secretin-like"/>
</dbReference>
<evidence type="ECO:0000259" key="21">
    <source>
        <dbReference type="PROSITE" id="PS50261"/>
    </source>
</evidence>
<organism evidence="22 23">
    <name type="scientific">Sarcophilus harrisii</name>
    <name type="common">Tasmanian devil</name>
    <name type="synonym">Sarcophilus laniarius</name>
    <dbReference type="NCBI Taxonomy" id="9305"/>
    <lineage>
        <taxon>Eukaryota</taxon>
        <taxon>Metazoa</taxon>
        <taxon>Chordata</taxon>
        <taxon>Craniata</taxon>
        <taxon>Vertebrata</taxon>
        <taxon>Euteleostomi</taxon>
        <taxon>Mammalia</taxon>
        <taxon>Metatheria</taxon>
        <taxon>Dasyuromorphia</taxon>
        <taxon>Dasyuridae</taxon>
        <taxon>Sarcophilus</taxon>
    </lineage>
</organism>
<dbReference type="InterPro" id="IPR000152">
    <property type="entry name" value="EGF-type_Asp/Asn_hydroxyl_site"/>
</dbReference>
<evidence type="ECO:0000256" key="15">
    <source>
        <dbReference type="ARBA" id="ARBA00023224"/>
    </source>
</evidence>
<feature type="transmembrane region" description="Helical" evidence="17">
    <location>
        <begin position="703"/>
        <end position="723"/>
    </location>
</feature>
<feature type="signal peptide" evidence="18">
    <location>
        <begin position="1"/>
        <end position="20"/>
    </location>
</feature>
<comment type="subcellular location">
    <subcellularLocation>
        <location evidence="1">Cell membrane</location>
        <topology evidence="1">Multi-pass membrane protein</topology>
    </subcellularLocation>
</comment>
<feature type="transmembrane region" description="Helical" evidence="17">
    <location>
        <begin position="632"/>
        <end position="650"/>
    </location>
</feature>
<comment type="similarity">
    <text evidence="2">Belongs to the G-protein coupled receptor 2 family. Adhesion G-protein coupled receptor (ADGR) subfamily.</text>
</comment>
<dbReference type="PROSITE" id="PS00010">
    <property type="entry name" value="ASX_HYDROXYL"/>
    <property type="match status" value="6"/>
</dbReference>
<keyword evidence="14" id="KW-0325">Glycoprotein</keyword>
<evidence type="ECO:0000256" key="10">
    <source>
        <dbReference type="ARBA" id="ARBA00023040"/>
    </source>
</evidence>
<dbReference type="FunFam" id="2.10.25.10:FF:000506">
    <property type="entry name" value="Adhesion G protein-coupled receptor E1"/>
    <property type="match status" value="2"/>
</dbReference>
<dbReference type="Pfam" id="PF07645">
    <property type="entry name" value="EGF_CA"/>
    <property type="match status" value="5"/>
</dbReference>
<dbReference type="InterPro" id="IPR024730">
    <property type="entry name" value="MSP1_EGF_1"/>
</dbReference>
<feature type="transmembrane region" description="Helical" evidence="17">
    <location>
        <begin position="818"/>
        <end position="840"/>
    </location>
</feature>
<dbReference type="InterPro" id="IPR057244">
    <property type="entry name" value="GAIN_B"/>
</dbReference>
<evidence type="ECO:0000256" key="8">
    <source>
        <dbReference type="ARBA" id="ARBA00022837"/>
    </source>
</evidence>
<evidence type="ECO:0000256" key="3">
    <source>
        <dbReference type="ARBA" id="ARBA00022475"/>
    </source>
</evidence>
<dbReference type="PROSITE" id="PS50261">
    <property type="entry name" value="G_PROTEIN_RECEP_F2_4"/>
    <property type="match status" value="1"/>
</dbReference>
<dbReference type="Pfam" id="PF00002">
    <property type="entry name" value="7tm_2"/>
    <property type="match status" value="1"/>
</dbReference>
<dbReference type="FunCoup" id="A0A7N4V3R8">
    <property type="interactions" value="141"/>
</dbReference>
<feature type="domain" description="EGF-like" evidence="19">
    <location>
        <begin position="217"/>
        <end position="256"/>
    </location>
</feature>
<feature type="domain" description="EGF-like" evidence="19">
    <location>
        <begin position="68"/>
        <end position="106"/>
    </location>
</feature>
<dbReference type="InterPro" id="IPR018097">
    <property type="entry name" value="EGF_Ca-bd_CS"/>
</dbReference>
<dbReference type="AlphaFoldDB" id="A0A7N4V3R8"/>
<keyword evidence="8" id="KW-0106">Calcium</keyword>
<dbReference type="PANTHER" id="PTHR12011">
    <property type="entry name" value="ADHESION G-PROTEIN COUPLED RECEPTOR"/>
    <property type="match status" value="1"/>
</dbReference>
<dbReference type="InterPro" id="IPR046338">
    <property type="entry name" value="GAIN_dom_sf"/>
</dbReference>
<evidence type="ECO:0000256" key="1">
    <source>
        <dbReference type="ARBA" id="ARBA00004651"/>
    </source>
</evidence>
<feature type="domain" description="EGF-like" evidence="19">
    <location>
        <begin position="25"/>
        <end position="62"/>
    </location>
</feature>
<dbReference type="GO" id="GO:0007166">
    <property type="term" value="P:cell surface receptor signaling pathway"/>
    <property type="evidence" value="ECO:0007669"/>
    <property type="project" value="InterPro"/>
</dbReference>
<dbReference type="SMART" id="SM00179">
    <property type="entry name" value="EGF_CA"/>
    <property type="match status" value="6"/>
</dbReference>
<feature type="transmembrane region" description="Helical" evidence="17">
    <location>
        <begin position="789"/>
        <end position="812"/>
    </location>
</feature>
<dbReference type="PRINTS" id="PR00249">
    <property type="entry name" value="GPCRSECRETIN"/>
</dbReference>
<dbReference type="FunFam" id="2.10.25.10:FF:000038">
    <property type="entry name" value="Fibrillin 2"/>
    <property type="match status" value="4"/>
</dbReference>
<keyword evidence="6 18" id="KW-0732">Signal</keyword>
<dbReference type="CDD" id="cd00054">
    <property type="entry name" value="EGF_CA"/>
    <property type="match status" value="6"/>
</dbReference>
<dbReference type="InterPro" id="IPR017981">
    <property type="entry name" value="GPCR_2-like_7TM"/>
</dbReference>
<dbReference type="InterPro" id="IPR000742">
    <property type="entry name" value="EGF"/>
</dbReference>
<evidence type="ECO:0000256" key="5">
    <source>
        <dbReference type="ARBA" id="ARBA00022692"/>
    </source>
</evidence>
<feature type="domain" description="EGF-like" evidence="19">
    <location>
        <begin position="257"/>
        <end position="294"/>
    </location>
</feature>
<keyword evidence="5 17" id="KW-0812">Transmembrane</keyword>
<dbReference type="GO" id="GO:0007189">
    <property type="term" value="P:adenylate cyclase-activating G protein-coupled receptor signaling pathway"/>
    <property type="evidence" value="ECO:0007669"/>
    <property type="project" value="TreeGrafter"/>
</dbReference>
<dbReference type="InterPro" id="IPR001881">
    <property type="entry name" value="EGF-like_Ca-bd_dom"/>
</dbReference>
<evidence type="ECO:0000256" key="11">
    <source>
        <dbReference type="ARBA" id="ARBA00023136"/>
    </source>
</evidence>
<dbReference type="InterPro" id="IPR001740">
    <property type="entry name" value="GPCR_2_EMR1-like_rcpt"/>
</dbReference>
<keyword evidence="13" id="KW-0675">Receptor</keyword>
<dbReference type="GO" id="GO:0004930">
    <property type="term" value="F:G protein-coupled receptor activity"/>
    <property type="evidence" value="ECO:0007669"/>
    <property type="project" value="UniProtKB-KW"/>
</dbReference>
<comment type="caution">
    <text evidence="16">Lacks conserved residue(s) required for the propagation of feature annotation.</text>
</comment>
<gene>
    <name evidence="22" type="primary">ADGRE1</name>
</gene>
<evidence type="ECO:0000256" key="16">
    <source>
        <dbReference type="PROSITE-ProRule" id="PRU00076"/>
    </source>
</evidence>